<dbReference type="GO" id="GO:0035725">
    <property type="term" value="P:sodium ion transmembrane transport"/>
    <property type="evidence" value="ECO:0007669"/>
    <property type="project" value="TreeGrafter"/>
</dbReference>
<dbReference type="SMART" id="SM00100">
    <property type="entry name" value="cNMP"/>
    <property type="match status" value="1"/>
</dbReference>
<keyword evidence="5" id="KW-1185">Reference proteome</keyword>
<feature type="transmembrane region" description="Helical" evidence="2">
    <location>
        <begin position="179"/>
        <end position="197"/>
    </location>
</feature>
<comment type="caution">
    <text evidence="4">The sequence shown here is derived from an EMBL/GenBank/DDBJ whole genome shotgun (WGS) entry which is preliminary data.</text>
</comment>
<reference evidence="4" key="1">
    <citation type="submission" date="2021-01" db="EMBL/GenBank/DDBJ databases">
        <authorList>
            <consortium name="Genoscope - CEA"/>
            <person name="William W."/>
        </authorList>
    </citation>
    <scope>NUCLEOTIDE SEQUENCE</scope>
</reference>
<dbReference type="Pfam" id="PF00027">
    <property type="entry name" value="cNMP_binding"/>
    <property type="match status" value="1"/>
</dbReference>
<accession>A0A8S1MVD1</accession>
<feature type="region of interest" description="Disordered" evidence="1">
    <location>
        <begin position="810"/>
        <end position="839"/>
    </location>
</feature>
<protein>
    <recommendedName>
        <fullName evidence="3">Cyclic nucleotide-binding domain-containing protein</fullName>
    </recommendedName>
</protein>
<dbReference type="PANTHER" id="PTHR45689">
    <property type="entry name" value="I[[H]] CHANNEL, ISOFORM E"/>
    <property type="match status" value="1"/>
</dbReference>
<evidence type="ECO:0000256" key="2">
    <source>
        <dbReference type="SAM" id="Phobius"/>
    </source>
</evidence>
<dbReference type="PANTHER" id="PTHR45689:SF5">
    <property type="entry name" value="I[[H]] CHANNEL, ISOFORM E"/>
    <property type="match status" value="1"/>
</dbReference>
<evidence type="ECO:0000256" key="1">
    <source>
        <dbReference type="SAM" id="MobiDB-lite"/>
    </source>
</evidence>
<sequence>MNHTQNKEFVNLPSSNTSRNYSHCSHKLNSKQIQQMPHNEFFMQYPLQPKDSTSYDMNGFDIDSRDPHIIESCSNRSKQFNTQNPIKLFERRRITSPTNKQKMKNTRMEQMIIKFIDKLKISSNQYAECYCVNQLLQTGQSFDNVTENLKESTKFKSIKNSIKIPIPRYSRFRDIWKKIMQITYITTLLFSPLILIYPNSSEIILLLFSLLILNVLNNLFNLYTSYYQNDIEITNLKQIQFNYIKRYLIKDIFVYLSFIFILQFCLTDLYITIISIIVLNIITIQKIKLHNPLSQQLVVLLAYRFSIAICYCHLFTLIQISINHSNIIHESISVQFITYLTYLHSYLDEYLTIYGSLSHETSFELQFAIFVQIVQTCNRIGVLLEILFYFYQNIDQYLFKKHYFDFKAFLNHHKIDTQLKKKALSNYKYEMKNDILQQGSVIDTKSIKYVNSEIYKTIEKTINAKYFQKITIFSKFSQDIQERLIEKMTFQNFQSNEIILKQNYRDDDSLYLIKKGCVKICYIGINNAQTGIKQLNKFQTFGEVSFFTGLPRTSSVICQGPVEVYKITRNDFLNVIKNNRSDFEIASFLKDQIIFGNQYDQIGLKCYCCNAPNHLLISCDKLHYNPNKEKILSQFSYNHNQIRKLYKRNDKRTQNSRDYQFQIGMAGEEFQENNFNADSDILRDLTNNQNYLSSTYIQQNQSQQGGYLPVINRARPSNTILLNSELDDLKDSCLEIDTSMYRKDQPIYAQQNPFQMKSIIKEFEYDDQSQQSINNQNIQQIQQNKFNTVDNQDKLIDMCIFGQNNLQQLNQKNSPKHSNVQELKTTRQNKKSNSYTTQTDMSKKLENFKISYRSNLHLDEGDKNLIEQYQKQQRRKSSQTQNFKYDENIFIGLTNIINQNNFFCLQEDEEFEKAQNFSQYYPFFNPDIIIKKYNNLKQYEQQQSLLNKSKYTISYVLSDRIKEKVNYKQI</sequence>
<keyword evidence="2" id="KW-0472">Membrane</keyword>
<evidence type="ECO:0000313" key="5">
    <source>
        <dbReference type="Proteomes" id="UP000688137"/>
    </source>
</evidence>
<dbReference type="CDD" id="cd00038">
    <property type="entry name" value="CAP_ED"/>
    <property type="match status" value="1"/>
</dbReference>
<dbReference type="GO" id="GO:0098855">
    <property type="term" value="C:HCN channel complex"/>
    <property type="evidence" value="ECO:0007669"/>
    <property type="project" value="TreeGrafter"/>
</dbReference>
<dbReference type="InterPro" id="IPR000595">
    <property type="entry name" value="cNMP-bd_dom"/>
</dbReference>
<dbReference type="PROSITE" id="PS50042">
    <property type="entry name" value="CNMP_BINDING_3"/>
    <property type="match status" value="1"/>
</dbReference>
<feature type="domain" description="Cyclic nucleotide-binding" evidence="3">
    <location>
        <begin position="472"/>
        <end position="576"/>
    </location>
</feature>
<dbReference type="GO" id="GO:0005249">
    <property type="term" value="F:voltage-gated potassium channel activity"/>
    <property type="evidence" value="ECO:0007669"/>
    <property type="project" value="TreeGrafter"/>
</dbReference>
<dbReference type="OMA" id="SIAICYC"/>
<dbReference type="AlphaFoldDB" id="A0A8S1MVD1"/>
<evidence type="ECO:0000259" key="3">
    <source>
        <dbReference type="PROSITE" id="PS50042"/>
    </source>
</evidence>
<dbReference type="InterPro" id="IPR051413">
    <property type="entry name" value="K/Na_HCN_channel"/>
</dbReference>
<dbReference type="EMBL" id="CAJJDM010000073">
    <property type="protein sequence ID" value="CAD8083352.1"/>
    <property type="molecule type" value="Genomic_DNA"/>
</dbReference>
<feature type="transmembrane region" description="Helical" evidence="2">
    <location>
        <begin position="247"/>
        <end position="264"/>
    </location>
</feature>
<keyword evidence="2" id="KW-1133">Transmembrane helix</keyword>
<name>A0A8S1MVD1_PARPR</name>
<feature type="region of interest" description="Disordered" evidence="1">
    <location>
        <begin position="1"/>
        <end position="23"/>
    </location>
</feature>
<proteinExistence type="predicted"/>
<keyword evidence="2" id="KW-0812">Transmembrane</keyword>
<feature type="transmembrane region" description="Helical" evidence="2">
    <location>
        <begin position="203"/>
        <end position="226"/>
    </location>
</feature>
<dbReference type="GO" id="GO:0003254">
    <property type="term" value="P:regulation of membrane depolarization"/>
    <property type="evidence" value="ECO:0007669"/>
    <property type="project" value="TreeGrafter"/>
</dbReference>
<gene>
    <name evidence="4" type="ORF">PPRIM_AZ9-3.1.T0700017</name>
</gene>
<evidence type="ECO:0000313" key="4">
    <source>
        <dbReference type="EMBL" id="CAD8083352.1"/>
    </source>
</evidence>
<organism evidence="4 5">
    <name type="scientific">Paramecium primaurelia</name>
    <dbReference type="NCBI Taxonomy" id="5886"/>
    <lineage>
        <taxon>Eukaryota</taxon>
        <taxon>Sar</taxon>
        <taxon>Alveolata</taxon>
        <taxon>Ciliophora</taxon>
        <taxon>Intramacronucleata</taxon>
        <taxon>Oligohymenophorea</taxon>
        <taxon>Peniculida</taxon>
        <taxon>Parameciidae</taxon>
        <taxon>Paramecium</taxon>
    </lineage>
</organism>
<dbReference type="Proteomes" id="UP000688137">
    <property type="component" value="Unassembled WGS sequence"/>
</dbReference>